<proteinExistence type="predicted"/>
<dbReference type="Pfam" id="PF12833">
    <property type="entry name" value="HTH_18"/>
    <property type="match status" value="1"/>
</dbReference>
<keyword evidence="2" id="KW-0238">DNA-binding</keyword>
<protein>
    <submittedName>
        <fullName evidence="5">AraC family transcriptional regulator</fullName>
    </submittedName>
</protein>
<evidence type="ECO:0000259" key="4">
    <source>
        <dbReference type="PROSITE" id="PS01124"/>
    </source>
</evidence>
<dbReference type="Proteomes" id="UP000325787">
    <property type="component" value="Chromosome"/>
</dbReference>
<reference evidence="6" key="1">
    <citation type="journal article" date="2021" name="Curr. Microbiol.">
        <title>Complete genome of nocamycin-producing strain Saccharothrix syringae NRRL B-16468 reveals the biosynthetic potential for secondary metabolites.</title>
        <authorList>
            <person name="Mo X."/>
            <person name="Yang S."/>
        </authorList>
    </citation>
    <scope>NUCLEOTIDE SEQUENCE [LARGE SCALE GENOMIC DNA]</scope>
    <source>
        <strain evidence="6">ATCC 51364 / DSM 43886 / JCM 6844 / KCTC 9398 / NBRC 14523 / NRRL B-16468 / INA 2240</strain>
    </source>
</reference>
<evidence type="ECO:0000256" key="2">
    <source>
        <dbReference type="ARBA" id="ARBA00023125"/>
    </source>
</evidence>
<evidence type="ECO:0000313" key="6">
    <source>
        <dbReference type="Proteomes" id="UP000325787"/>
    </source>
</evidence>
<dbReference type="PANTHER" id="PTHR46796">
    <property type="entry name" value="HTH-TYPE TRANSCRIPTIONAL ACTIVATOR RHAS-RELATED"/>
    <property type="match status" value="1"/>
</dbReference>
<evidence type="ECO:0000256" key="1">
    <source>
        <dbReference type="ARBA" id="ARBA00023015"/>
    </source>
</evidence>
<dbReference type="EMBL" id="CP034550">
    <property type="protein sequence ID" value="QFZ20760.1"/>
    <property type="molecule type" value="Genomic_DNA"/>
</dbReference>
<dbReference type="GO" id="GO:0003700">
    <property type="term" value="F:DNA-binding transcription factor activity"/>
    <property type="evidence" value="ECO:0007669"/>
    <property type="project" value="InterPro"/>
</dbReference>
<dbReference type="InterPro" id="IPR050204">
    <property type="entry name" value="AraC_XylS_family_regulators"/>
</dbReference>
<dbReference type="AlphaFoldDB" id="A0A5Q0H4M2"/>
<dbReference type="SMART" id="SM00342">
    <property type="entry name" value="HTH_ARAC"/>
    <property type="match status" value="1"/>
</dbReference>
<keyword evidence="3" id="KW-0804">Transcription</keyword>
<evidence type="ECO:0000313" key="5">
    <source>
        <dbReference type="EMBL" id="QFZ20760.1"/>
    </source>
</evidence>
<accession>A0A5Q0H4M2</accession>
<keyword evidence="1" id="KW-0805">Transcription regulation</keyword>
<dbReference type="InterPro" id="IPR009057">
    <property type="entry name" value="Homeodomain-like_sf"/>
</dbReference>
<dbReference type="PANTHER" id="PTHR46796:SF12">
    <property type="entry name" value="HTH-TYPE DNA-BINDING TRANSCRIPTIONAL ACTIVATOR EUTR"/>
    <property type="match status" value="1"/>
</dbReference>
<name>A0A5Q0H4M2_SACSY</name>
<keyword evidence="6" id="KW-1185">Reference proteome</keyword>
<sequence>MTTPAHSSFATADPEQVHALMRDSYADNHLRISGVKDDFHFRHSHWAAGQMSADTMSNTLTIELDMTPLDRVWIVAVSRSTIEIEVDHVVRQYGVGDVFMSAPPGVEYRTSFSDYANGNVGLPLSVFAEVTGEQAFDPTSRLRLDPMPPDAARLWRQTVNFVTGTVLADPRAAANPLIVGNAQRLLAATALHGYGLEPPETADTRRDATPASVRRAIAFIEANPDLDISVADIARAGYVSVRALQLAFRRHLNTTPMRYLRRVRLDLARTDLQAAHPADGTTVTDVALRWGYVDLSRFAAAYHAAYGEHPHVTLRRLHG</sequence>
<dbReference type="KEGG" id="ssyi:EKG83_28180"/>
<dbReference type="InterPro" id="IPR018060">
    <property type="entry name" value="HTH_AraC"/>
</dbReference>
<gene>
    <name evidence="5" type="ORF">EKG83_28180</name>
</gene>
<dbReference type="Gene3D" id="1.10.10.60">
    <property type="entry name" value="Homeodomain-like"/>
    <property type="match status" value="1"/>
</dbReference>
<organism evidence="5 6">
    <name type="scientific">Saccharothrix syringae</name>
    <name type="common">Nocardiopsis syringae</name>
    <dbReference type="NCBI Taxonomy" id="103733"/>
    <lineage>
        <taxon>Bacteria</taxon>
        <taxon>Bacillati</taxon>
        <taxon>Actinomycetota</taxon>
        <taxon>Actinomycetes</taxon>
        <taxon>Pseudonocardiales</taxon>
        <taxon>Pseudonocardiaceae</taxon>
        <taxon>Saccharothrix</taxon>
    </lineage>
</organism>
<feature type="domain" description="HTH araC/xylS-type" evidence="4">
    <location>
        <begin position="214"/>
        <end position="316"/>
    </location>
</feature>
<dbReference type="OrthoDB" id="5464689at2"/>
<dbReference type="GO" id="GO:0043565">
    <property type="term" value="F:sequence-specific DNA binding"/>
    <property type="evidence" value="ECO:0007669"/>
    <property type="project" value="InterPro"/>
</dbReference>
<evidence type="ECO:0000256" key="3">
    <source>
        <dbReference type="ARBA" id="ARBA00023163"/>
    </source>
</evidence>
<dbReference type="RefSeq" id="WP_033428870.1">
    <property type="nucleotide sequence ID" value="NZ_CP034550.1"/>
</dbReference>
<dbReference type="PROSITE" id="PS01124">
    <property type="entry name" value="HTH_ARAC_FAMILY_2"/>
    <property type="match status" value="1"/>
</dbReference>
<dbReference type="SUPFAM" id="SSF46689">
    <property type="entry name" value="Homeodomain-like"/>
    <property type="match status" value="1"/>
</dbReference>